<dbReference type="Proteomes" id="UP000494256">
    <property type="component" value="Unassembled WGS sequence"/>
</dbReference>
<evidence type="ECO:0000256" key="11">
    <source>
        <dbReference type="ARBA" id="ARBA00023303"/>
    </source>
</evidence>
<evidence type="ECO:0000256" key="4">
    <source>
        <dbReference type="ARBA" id="ARBA00022461"/>
    </source>
</evidence>
<keyword evidence="9 13" id="KW-0472">Membrane</keyword>
<dbReference type="GO" id="GO:0015280">
    <property type="term" value="F:ligand-gated sodium channel activity"/>
    <property type="evidence" value="ECO:0007669"/>
    <property type="project" value="TreeGrafter"/>
</dbReference>
<dbReference type="AlphaFoldDB" id="A0A8S0YTX5"/>
<keyword evidence="5 12" id="KW-0812">Transmembrane</keyword>
<keyword evidence="4 12" id="KW-0894">Sodium channel</keyword>
<dbReference type="GO" id="GO:0005886">
    <property type="term" value="C:plasma membrane"/>
    <property type="evidence" value="ECO:0007669"/>
    <property type="project" value="TreeGrafter"/>
</dbReference>
<evidence type="ECO:0000256" key="13">
    <source>
        <dbReference type="SAM" id="Phobius"/>
    </source>
</evidence>
<keyword evidence="7" id="KW-0915">Sodium</keyword>
<evidence type="ECO:0000256" key="6">
    <source>
        <dbReference type="ARBA" id="ARBA00022989"/>
    </source>
</evidence>
<evidence type="ECO:0000256" key="2">
    <source>
        <dbReference type="ARBA" id="ARBA00007193"/>
    </source>
</evidence>
<evidence type="ECO:0000256" key="3">
    <source>
        <dbReference type="ARBA" id="ARBA00022448"/>
    </source>
</evidence>
<dbReference type="Pfam" id="PF00858">
    <property type="entry name" value="ASC"/>
    <property type="match status" value="2"/>
</dbReference>
<gene>
    <name evidence="14" type="ORF">APLA_LOCUS1056</name>
</gene>
<comment type="caution">
    <text evidence="14">The sequence shown here is derived from an EMBL/GenBank/DDBJ whole genome shotgun (WGS) entry which is preliminary data.</text>
</comment>
<evidence type="ECO:0000256" key="8">
    <source>
        <dbReference type="ARBA" id="ARBA00023065"/>
    </source>
</evidence>
<evidence type="ECO:0000313" key="14">
    <source>
        <dbReference type="EMBL" id="CAB3221910.1"/>
    </source>
</evidence>
<keyword evidence="8 12" id="KW-0406">Ion transport</keyword>
<dbReference type="InterPro" id="IPR001873">
    <property type="entry name" value="ENaC"/>
</dbReference>
<evidence type="ECO:0000256" key="7">
    <source>
        <dbReference type="ARBA" id="ARBA00023053"/>
    </source>
</evidence>
<sequence length="442" mass="50898">MFKVSQHHEYAYRRRLRRRPPQLSKIDILKASLKTVSKEYCQESSICGLKHLVDDTTPFIERLVWIIMLVVSVGCSIALVQITFNKFYSAPLVTTQLPDGIPVDNIIFPAVGLCTNNRISKQAVSELAKSLLKEERNKQYNENEMMSLLAGLGQLYGMSMNVNNVSPIALHNALGEYDVHELMRKVSASFTKASRDIQHVPISLRKCRFYDESSFLSFYTYSDCMLKCRMLFLLDRCNCTPFNMPKINTARTCNMKDVQCLKLYYSQSIAVQPINVETVPEELELNLVNGGIDCPMCYPTCSKTTYGYDFNNVVIYPEFLNTVPDSDRDDWLEGANFTGTSIVHVKYAKDAADCYGQNVIMKWFDLISNIGSTCGVITGFSFVSVLEFIYFYTVKLVREMRERREHFNNGRKITVEPQRPAQFESIRKYRPIYWHELTGYHY</sequence>
<keyword evidence="6 13" id="KW-1133">Transmembrane helix</keyword>
<feature type="transmembrane region" description="Helical" evidence="13">
    <location>
        <begin position="375"/>
        <end position="394"/>
    </location>
</feature>
<dbReference type="PANTHER" id="PTHR11690:SF288">
    <property type="entry name" value="AMILORIDE-SENSITIVE NA+ CHANNEL-RELATED"/>
    <property type="match status" value="1"/>
</dbReference>
<name>A0A8S0YTX5_ARCPL</name>
<keyword evidence="3 12" id="KW-0813">Transport</keyword>
<feature type="transmembrane region" description="Helical" evidence="13">
    <location>
        <begin position="63"/>
        <end position="84"/>
    </location>
</feature>
<dbReference type="PANTHER" id="PTHR11690">
    <property type="entry name" value="AMILORIDE-SENSITIVE SODIUM CHANNEL-RELATED"/>
    <property type="match status" value="1"/>
</dbReference>
<proteinExistence type="inferred from homology"/>
<evidence type="ECO:0000313" key="15">
    <source>
        <dbReference type="Proteomes" id="UP000494256"/>
    </source>
</evidence>
<accession>A0A8S0YTX5</accession>
<organism evidence="14 15">
    <name type="scientific">Arctia plantaginis</name>
    <name type="common">Wood tiger moth</name>
    <name type="synonym">Phalaena plantaginis</name>
    <dbReference type="NCBI Taxonomy" id="874455"/>
    <lineage>
        <taxon>Eukaryota</taxon>
        <taxon>Metazoa</taxon>
        <taxon>Ecdysozoa</taxon>
        <taxon>Arthropoda</taxon>
        <taxon>Hexapoda</taxon>
        <taxon>Insecta</taxon>
        <taxon>Pterygota</taxon>
        <taxon>Neoptera</taxon>
        <taxon>Endopterygota</taxon>
        <taxon>Lepidoptera</taxon>
        <taxon>Glossata</taxon>
        <taxon>Ditrysia</taxon>
        <taxon>Noctuoidea</taxon>
        <taxon>Erebidae</taxon>
        <taxon>Arctiinae</taxon>
        <taxon>Arctia</taxon>
    </lineage>
</organism>
<protein>
    <recommendedName>
        <fullName evidence="16">Sodium channel protein Nach</fullName>
    </recommendedName>
</protein>
<evidence type="ECO:0000256" key="10">
    <source>
        <dbReference type="ARBA" id="ARBA00023201"/>
    </source>
</evidence>
<evidence type="ECO:0000256" key="1">
    <source>
        <dbReference type="ARBA" id="ARBA00004141"/>
    </source>
</evidence>
<dbReference type="OrthoDB" id="3561125at2759"/>
<dbReference type="EMBL" id="CADEBD010000051">
    <property type="protein sequence ID" value="CAB3221910.1"/>
    <property type="molecule type" value="Genomic_DNA"/>
</dbReference>
<evidence type="ECO:0008006" key="16">
    <source>
        <dbReference type="Google" id="ProtNLM"/>
    </source>
</evidence>
<keyword evidence="11 12" id="KW-0407">Ion channel</keyword>
<keyword evidence="10 12" id="KW-0739">Sodium transport</keyword>
<reference evidence="14 15" key="1">
    <citation type="submission" date="2020-04" db="EMBL/GenBank/DDBJ databases">
        <authorList>
            <person name="Wallbank WR R."/>
            <person name="Pardo Diaz C."/>
            <person name="Kozak K."/>
            <person name="Martin S."/>
            <person name="Jiggins C."/>
            <person name="Moest M."/>
            <person name="Warren A I."/>
            <person name="Byers J.R.P. K."/>
            <person name="Montejo-Kovacevich G."/>
            <person name="Yen C E."/>
        </authorList>
    </citation>
    <scope>NUCLEOTIDE SEQUENCE [LARGE SCALE GENOMIC DNA]</scope>
</reference>
<comment type="subcellular location">
    <subcellularLocation>
        <location evidence="1">Membrane</location>
        <topology evidence="1">Multi-pass membrane protein</topology>
    </subcellularLocation>
</comment>
<evidence type="ECO:0000256" key="5">
    <source>
        <dbReference type="ARBA" id="ARBA00022692"/>
    </source>
</evidence>
<dbReference type="Gene3D" id="1.10.287.770">
    <property type="entry name" value="YojJ-like"/>
    <property type="match status" value="1"/>
</dbReference>
<dbReference type="Gene3D" id="1.10.287.820">
    <property type="entry name" value="Acid-sensing ion channel domain"/>
    <property type="match status" value="1"/>
</dbReference>
<comment type="similarity">
    <text evidence="2 12">Belongs to the amiloride-sensitive sodium channel (TC 1.A.6) family.</text>
</comment>
<evidence type="ECO:0000256" key="12">
    <source>
        <dbReference type="RuleBase" id="RU000679"/>
    </source>
</evidence>
<evidence type="ECO:0000256" key="9">
    <source>
        <dbReference type="ARBA" id="ARBA00023136"/>
    </source>
</evidence>